<reference evidence="1 2" key="2">
    <citation type="submission" date="2018-11" db="EMBL/GenBank/DDBJ databases">
        <authorList>
            <consortium name="Pathogen Informatics"/>
        </authorList>
    </citation>
    <scope>NUCLEOTIDE SEQUENCE [LARGE SCALE GENOMIC DNA]</scope>
    <source>
        <strain evidence="1 2">NST_G2</strain>
    </source>
</reference>
<dbReference type="WBParaSite" id="SSLN_0001790601-mRNA-1">
    <property type="protein sequence ID" value="SSLN_0001790601-mRNA-1"/>
    <property type="gene ID" value="SSLN_0001790601"/>
</dbReference>
<dbReference type="EMBL" id="UYSU01042201">
    <property type="protein sequence ID" value="VDM03639.1"/>
    <property type="molecule type" value="Genomic_DNA"/>
</dbReference>
<keyword evidence="2" id="KW-1185">Reference proteome</keyword>
<evidence type="ECO:0000313" key="3">
    <source>
        <dbReference type="WBParaSite" id="SSLN_0001790601-mRNA-1"/>
    </source>
</evidence>
<name>A0A183TLA3_SCHSO</name>
<dbReference type="OrthoDB" id="6279956at2759"/>
<organism evidence="3">
    <name type="scientific">Schistocephalus solidus</name>
    <name type="common">Tapeworm</name>
    <dbReference type="NCBI Taxonomy" id="70667"/>
    <lineage>
        <taxon>Eukaryota</taxon>
        <taxon>Metazoa</taxon>
        <taxon>Spiralia</taxon>
        <taxon>Lophotrochozoa</taxon>
        <taxon>Platyhelminthes</taxon>
        <taxon>Cestoda</taxon>
        <taxon>Eucestoda</taxon>
        <taxon>Diphyllobothriidea</taxon>
        <taxon>Diphyllobothriidae</taxon>
        <taxon>Schistocephalus</taxon>
    </lineage>
</organism>
<protein>
    <submittedName>
        <fullName evidence="3">Reverse transcriptase domain-containing protein</fullName>
    </submittedName>
</protein>
<accession>A0A183TLA3</accession>
<evidence type="ECO:0000313" key="1">
    <source>
        <dbReference type="EMBL" id="VDM03639.1"/>
    </source>
</evidence>
<evidence type="ECO:0000313" key="2">
    <source>
        <dbReference type="Proteomes" id="UP000275846"/>
    </source>
</evidence>
<reference evidence="3" key="1">
    <citation type="submission" date="2016-06" db="UniProtKB">
        <authorList>
            <consortium name="WormBaseParasite"/>
        </authorList>
    </citation>
    <scope>IDENTIFICATION</scope>
</reference>
<dbReference type="Proteomes" id="UP000275846">
    <property type="component" value="Unassembled WGS sequence"/>
</dbReference>
<dbReference type="PANTHER" id="PTHR47027">
    <property type="entry name" value="REVERSE TRANSCRIPTASE DOMAIN-CONTAINING PROTEIN"/>
    <property type="match status" value="1"/>
</dbReference>
<dbReference type="PANTHER" id="PTHR47027:SF20">
    <property type="entry name" value="REVERSE TRANSCRIPTASE-LIKE PROTEIN WITH RNA-DIRECTED DNA POLYMERASE DOMAIN"/>
    <property type="match status" value="1"/>
</dbReference>
<proteinExistence type="predicted"/>
<gene>
    <name evidence="1" type="ORF">SSLN_LOCUS17253</name>
</gene>
<dbReference type="AlphaFoldDB" id="A0A183TLA3"/>
<sequence length="214" mass="23662">MALPLRGIRATCGSTPRDGSGRASQLRLLSSPVFITPGSGRRGGEIAVAAAQVYYHLQLIQAQFTVLAPPGVQYTIMQNFGRPQRFPPMVRQLHEEMMARLAHNAAVSEVFAMTNGVKQGLPSSVSSRINLNGAHPQSVDTFTCLGSNLTRSTKIDDEVIRRIAKASQAFGRMQKVTWNRHVLHLSTKLKIYKAFILPTLIYGAETWNIYQEQV</sequence>